<sequence length="385" mass="41735">MGLATLPAGRLVVEQGREAADGGARREEGVRDGRAGAQDRRPERAGCGQNRRNQRPGRAGGRRADRCRVGRAVAVPGRRWLGRRRPGTTRGGGRAENRVRVLVRPPVPRWRRNPWCCAALDSFANNLHVAFISYWFDNLGFLGNLLLLSILGRGRPKFGPKVFLGQPVSNPTYSSHRPLPRILHTLSCAALLLLVGSASLAIGAMAGHVLGGKTDAPAAANSLDTDGLARFAVDEHNKRQNALLEFVRVVEAKEQVVAGTVHHLTLEALEAGRKKIYEAKVWVTAPPPATADLLYLPLVCSSLPSPAPHRRPPQTSSHRLSPSPRRFAKVPAAMAARLAQLRTKAAQAADFASKHGGAYYKEAMEKNKQYVVFSHKSASFSPVSV</sequence>
<feature type="compositionally biased region" description="Basic and acidic residues" evidence="6">
    <location>
        <begin position="15"/>
        <end position="44"/>
    </location>
</feature>
<dbReference type="GO" id="GO:0006952">
    <property type="term" value="P:defense response"/>
    <property type="evidence" value="ECO:0007669"/>
    <property type="project" value="UniProtKB-KW"/>
</dbReference>
<feature type="domain" description="Cystatin" evidence="7">
    <location>
        <begin position="208"/>
        <end position="301"/>
    </location>
</feature>
<comment type="caution">
    <text evidence="8">The sequence shown here is derived from an EMBL/GenBank/DDBJ whole genome shotgun (WGS) entry which is preliminary data.</text>
</comment>
<evidence type="ECO:0000256" key="2">
    <source>
        <dbReference type="ARBA" id="ARBA00022690"/>
    </source>
</evidence>
<evidence type="ECO:0000259" key="7">
    <source>
        <dbReference type="SMART" id="SM00043"/>
    </source>
</evidence>
<dbReference type="InterPro" id="IPR046350">
    <property type="entry name" value="Cystatin_sf"/>
</dbReference>
<evidence type="ECO:0000256" key="5">
    <source>
        <dbReference type="RuleBase" id="RU362130"/>
    </source>
</evidence>
<dbReference type="SMART" id="SM00043">
    <property type="entry name" value="CY"/>
    <property type="match status" value="1"/>
</dbReference>
<accession>A0AAD8R0D8</accession>
<dbReference type="Pfam" id="PF16845">
    <property type="entry name" value="SQAPI"/>
    <property type="match status" value="1"/>
</dbReference>
<evidence type="ECO:0000256" key="6">
    <source>
        <dbReference type="SAM" id="MobiDB-lite"/>
    </source>
</evidence>
<dbReference type="GO" id="GO:0004869">
    <property type="term" value="F:cysteine-type endopeptidase inhibitor activity"/>
    <property type="evidence" value="ECO:0007669"/>
    <property type="project" value="UniProtKB-KW"/>
</dbReference>
<evidence type="ECO:0000256" key="4">
    <source>
        <dbReference type="ARBA" id="ARBA00022821"/>
    </source>
</evidence>
<evidence type="ECO:0000256" key="1">
    <source>
        <dbReference type="ARBA" id="ARBA00007233"/>
    </source>
</evidence>
<protein>
    <recommendedName>
        <fullName evidence="5">Cysteine proteinase inhibitor</fullName>
    </recommendedName>
</protein>
<dbReference type="PANTHER" id="PTHR11413:SF103">
    <property type="entry name" value="CYSTEINE PROTEINASE INHIBITOR 12"/>
    <property type="match status" value="1"/>
</dbReference>
<dbReference type="InterPro" id="IPR027214">
    <property type="entry name" value="Cystatin"/>
</dbReference>
<gene>
    <name evidence="8" type="ORF">QYE76_036138</name>
</gene>
<dbReference type="SUPFAM" id="SSF54403">
    <property type="entry name" value="Cystatin/monellin"/>
    <property type="match status" value="1"/>
</dbReference>
<reference evidence="8" key="1">
    <citation type="submission" date="2023-07" db="EMBL/GenBank/DDBJ databases">
        <title>A chromosome-level genome assembly of Lolium multiflorum.</title>
        <authorList>
            <person name="Chen Y."/>
            <person name="Copetti D."/>
            <person name="Kolliker R."/>
            <person name="Studer B."/>
        </authorList>
    </citation>
    <scope>NUCLEOTIDE SEQUENCE</scope>
    <source>
        <strain evidence="8">02402/16</strain>
        <tissue evidence="8">Leaf</tissue>
    </source>
</reference>
<organism evidence="8 9">
    <name type="scientific">Lolium multiflorum</name>
    <name type="common">Italian ryegrass</name>
    <name type="synonym">Lolium perenne subsp. multiflorum</name>
    <dbReference type="NCBI Taxonomy" id="4521"/>
    <lineage>
        <taxon>Eukaryota</taxon>
        <taxon>Viridiplantae</taxon>
        <taxon>Streptophyta</taxon>
        <taxon>Embryophyta</taxon>
        <taxon>Tracheophyta</taxon>
        <taxon>Spermatophyta</taxon>
        <taxon>Magnoliopsida</taxon>
        <taxon>Liliopsida</taxon>
        <taxon>Poales</taxon>
        <taxon>Poaceae</taxon>
        <taxon>BOP clade</taxon>
        <taxon>Pooideae</taxon>
        <taxon>Poodae</taxon>
        <taxon>Poeae</taxon>
        <taxon>Poeae Chloroplast Group 2 (Poeae type)</taxon>
        <taxon>Loliodinae</taxon>
        <taxon>Loliinae</taxon>
        <taxon>Lolium</taxon>
    </lineage>
</organism>
<keyword evidence="9" id="KW-1185">Reference proteome</keyword>
<evidence type="ECO:0000313" key="9">
    <source>
        <dbReference type="Proteomes" id="UP001231189"/>
    </source>
</evidence>
<name>A0AAD8R0D8_LOLMU</name>
<keyword evidence="2 5" id="KW-0646">Protease inhibitor</keyword>
<dbReference type="EMBL" id="JAUUTY010000007">
    <property type="protein sequence ID" value="KAK1612465.1"/>
    <property type="molecule type" value="Genomic_DNA"/>
</dbReference>
<dbReference type="PANTHER" id="PTHR11413">
    <property type="entry name" value="CYSTATIN FAMILY MEMBER"/>
    <property type="match status" value="1"/>
</dbReference>
<dbReference type="InterPro" id="IPR018073">
    <property type="entry name" value="Prot_inh_cystat_CS"/>
</dbReference>
<feature type="region of interest" description="Disordered" evidence="6">
    <location>
        <begin position="306"/>
        <end position="326"/>
    </location>
</feature>
<dbReference type="Gene3D" id="3.10.450.10">
    <property type="match status" value="1"/>
</dbReference>
<evidence type="ECO:0000256" key="3">
    <source>
        <dbReference type="ARBA" id="ARBA00022704"/>
    </source>
</evidence>
<dbReference type="Proteomes" id="UP001231189">
    <property type="component" value="Unassembled WGS sequence"/>
</dbReference>
<feature type="region of interest" description="Disordered" evidence="6">
    <location>
        <begin position="14"/>
        <end position="66"/>
    </location>
</feature>
<keyword evidence="3 5" id="KW-0789">Thiol protease inhibitor</keyword>
<evidence type="ECO:0000313" key="8">
    <source>
        <dbReference type="EMBL" id="KAK1612465.1"/>
    </source>
</evidence>
<dbReference type="PROSITE" id="PS00287">
    <property type="entry name" value="CYSTATIN"/>
    <property type="match status" value="1"/>
</dbReference>
<proteinExistence type="inferred from homology"/>
<comment type="similarity">
    <text evidence="1 5">Belongs to the cystatin family. Phytocystatin subfamily.</text>
</comment>
<dbReference type="CDD" id="cd00042">
    <property type="entry name" value="CY"/>
    <property type="match status" value="1"/>
</dbReference>
<keyword evidence="4" id="KW-0611">Plant defense</keyword>
<dbReference type="AlphaFoldDB" id="A0AAD8R0D8"/>
<dbReference type="InterPro" id="IPR000010">
    <property type="entry name" value="Cystatin_dom"/>
</dbReference>